<evidence type="ECO:0000313" key="2">
    <source>
        <dbReference type="Proteomes" id="UP000324222"/>
    </source>
</evidence>
<gene>
    <name evidence="1" type="ORF">E2C01_038958</name>
</gene>
<name>A0A5B7FJE5_PORTR</name>
<reference evidence="1 2" key="1">
    <citation type="submission" date="2019-05" db="EMBL/GenBank/DDBJ databases">
        <title>Another draft genome of Portunus trituberculatus and its Hox gene families provides insights of decapod evolution.</title>
        <authorList>
            <person name="Jeong J.-H."/>
            <person name="Song I."/>
            <person name="Kim S."/>
            <person name="Choi T."/>
            <person name="Kim D."/>
            <person name="Ryu S."/>
            <person name="Kim W."/>
        </authorList>
    </citation>
    <scope>NUCLEOTIDE SEQUENCE [LARGE SCALE GENOMIC DNA]</scope>
    <source>
        <tissue evidence="1">Muscle</tissue>
    </source>
</reference>
<protein>
    <submittedName>
        <fullName evidence="1">Uncharacterized protein</fullName>
    </submittedName>
</protein>
<evidence type="ECO:0000313" key="1">
    <source>
        <dbReference type="EMBL" id="MPC45263.1"/>
    </source>
</evidence>
<organism evidence="1 2">
    <name type="scientific">Portunus trituberculatus</name>
    <name type="common">Swimming crab</name>
    <name type="synonym">Neptunus trituberculatus</name>
    <dbReference type="NCBI Taxonomy" id="210409"/>
    <lineage>
        <taxon>Eukaryota</taxon>
        <taxon>Metazoa</taxon>
        <taxon>Ecdysozoa</taxon>
        <taxon>Arthropoda</taxon>
        <taxon>Crustacea</taxon>
        <taxon>Multicrustacea</taxon>
        <taxon>Malacostraca</taxon>
        <taxon>Eumalacostraca</taxon>
        <taxon>Eucarida</taxon>
        <taxon>Decapoda</taxon>
        <taxon>Pleocyemata</taxon>
        <taxon>Brachyura</taxon>
        <taxon>Eubrachyura</taxon>
        <taxon>Portunoidea</taxon>
        <taxon>Portunidae</taxon>
        <taxon>Portuninae</taxon>
        <taxon>Portunus</taxon>
    </lineage>
</organism>
<dbReference type="AlphaFoldDB" id="A0A5B7FJE5"/>
<accession>A0A5B7FJE5</accession>
<comment type="caution">
    <text evidence="1">The sequence shown here is derived from an EMBL/GenBank/DDBJ whole genome shotgun (WGS) entry which is preliminary data.</text>
</comment>
<keyword evidence="2" id="KW-1185">Reference proteome</keyword>
<dbReference type="Proteomes" id="UP000324222">
    <property type="component" value="Unassembled WGS sequence"/>
</dbReference>
<proteinExistence type="predicted"/>
<sequence length="91" mass="10361">MSGMCIGVSQLLHVTTQQRGVQYTWYSKLHSGIDSVSICNLCFFPEVRKHHAQHQPHHPSRLARPSSHKFAVESRPLGKLWCGHLLPPPKR</sequence>
<dbReference type="EMBL" id="VSRR010006648">
    <property type="protein sequence ID" value="MPC45263.1"/>
    <property type="molecule type" value="Genomic_DNA"/>
</dbReference>